<protein>
    <submittedName>
        <fullName evidence="2">Uncharacterized protein</fullName>
    </submittedName>
</protein>
<name>A0A0R2JWE7_9LACO</name>
<evidence type="ECO:0000313" key="2">
    <source>
        <dbReference type="EMBL" id="KRN78855.1"/>
    </source>
</evidence>
<sequence length="268" mass="30247">MLYLTASIFGFIIGVFIMWFLYRKKATGVFPVTFVITFAIFLAVILLVTLFLWFELPNESDWIDYAGEIIGAVTGSLIAASISYYVTVGTQTNLDRQKAINHYILDWQLNNKKDLYNDFKSSEATVSAITDAGNQLGALFSENNGDTRIAAAQIKAINLSLKTNLTNFKNQLNYIDDKYKPTFDFVTKMSYKGTSIQDCLNVINQDLDGLSSFETSLTNLLQTYQNDDASQTANLYHQAQLDFVNAKNSFQLEKPFSEMLNILIEFPN</sequence>
<gene>
    <name evidence="2" type="ORF">IV52_GL001136</name>
</gene>
<dbReference type="EMBL" id="JQBT01000033">
    <property type="protein sequence ID" value="KRN78855.1"/>
    <property type="molecule type" value="Genomic_DNA"/>
</dbReference>
<evidence type="ECO:0000256" key="1">
    <source>
        <dbReference type="SAM" id="Phobius"/>
    </source>
</evidence>
<feature type="transmembrane region" description="Helical" evidence="1">
    <location>
        <begin position="6"/>
        <end position="22"/>
    </location>
</feature>
<reference evidence="2 3" key="1">
    <citation type="journal article" date="2015" name="Genome Announc.">
        <title>Expanding the biotechnology potential of lactobacilli through comparative genomics of 213 strains and associated genera.</title>
        <authorList>
            <person name="Sun Z."/>
            <person name="Harris H.M."/>
            <person name="McCann A."/>
            <person name="Guo C."/>
            <person name="Argimon S."/>
            <person name="Zhang W."/>
            <person name="Yang X."/>
            <person name="Jeffery I.B."/>
            <person name="Cooney J.C."/>
            <person name="Kagawa T.F."/>
            <person name="Liu W."/>
            <person name="Song Y."/>
            <person name="Salvetti E."/>
            <person name="Wrobel A."/>
            <person name="Rasinkangas P."/>
            <person name="Parkhill J."/>
            <person name="Rea M.C."/>
            <person name="O'Sullivan O."/>
            <person name="Ritari J."/>
            <person name="Douillard F.P."/>
            <person name="Paul Ross R."/>
            <person name="Yang R."/>
            <person name="Briner A.E."/>
            <person name="Felis G.E."/>
            <person name="de Vos W.M."/>
            <person name="Barrangou R."/>
            <person name="Klaenhammer T.R."/>
            <person name="Caufield P.W."/>
            <person name="Cui Y."/>
            <person name="Zhang H."/>
            <person name="O'Toole P.W."/>
        </authorList>
    </citation>
    <scope>NUCLEOTIDE SEQUENCE [LARGE SCALE GENOMIC DNA]</scope>
    <source>
        <strain evidence="2 3">DSM 20690</strain>
    </source>
</reference>
<dbReference type="GeneID" id="61249742"/>
<dbReference type="AlphaFoldDB" id="A0A0R2JWE7"/>
<comment type="caution">
    <text evidence="2">The sequence shown here is derived from an EMBL/GenBank/DDBJ whole genome shotgun (WGS) entry which is preliminary data.</text>
</comment>
<dbReference type="PATRIC" id="fig|1122148.6.peg.1163"/>
<feature type="transmembrane region" description="Helical" evidence="1">
    <location>
        <begin position="65"/>
        <end position="88"/>
    </location>
</feature>
<dbReference type="Proteomes" id="UP000051565">
    <property type="component" value="Unassembled WGS sequence"/>
</dbReference>
<keyword evidence="1" id="KW-1133">Transmembrane helix</keyword>
<keyword evidence="3" id="KW-1185">Reference proteome</keyword>
<feature type="transmembrane region" description="Helical" evidence="1">
    <location>
        <begin position="29"/>
        <end position="53"/>
    </location>
</feature>
<proteinExistence type="predicted"/>
<evidence type="ECO:0000313" key="3">
    <source>
        <dbReference type="Proteomes" id="UP000051565"/>
    </source>
</evidence>
<organism evidence="2 3">
    <name type="scientific">Fructilactobacillus lindneri DSM 20690 = JCM 11027</name>
    <dbReference type="NCBI Taxonomy" id="1122148"/>
    <lineage>
        <taxon>Bacteria</taxon>
        <taxon>Bacillati</taxon>
        <taxon>Bacillota</taxon>
        <taxon>Bacilli</taxon>
        <taxon>Lactobacillales</taxon>
        <taxon>Lactobacillaceae</taxon>
        <taxon>Fructilactobacillus</taxon>
    </lineage>
</organism>
<keyword evidence="1" id="KW-0472">Membrane</keyword>
<keyword evidence="1" id="KW-0812">Transmembrane</keyword>
<accession>A0A0R2JWE7</accession>
<dbReference type="RefSeq" id="WP_054646061.1">
    <property type="nucleotide sequence ID" value="NZ_FUXS01000002.1"/>
</dbReference>